<evidence type="ECO:0000256" key="4">
    <source>
        <dbReference type="SAM" id="MobiDB-lite"/>
    </source>
</evidence>
<dbReference type="PANTHER" id="PTHR33204:SF17">
    <property type="entry name" value="TRANSCRIPTIONAL REGULATORY PROTEIN"/>
    <property type="match status" value="1"/>
</dbReference>
<feature type="region of interest" description="Disordered" evidence="4">
    <location>
        <begin position="142"/>
        <end position="169"/>
    </location>
</feature>
<sequence>MRRTSFDSMPCPIARSLERVGEWWSILILRDAFAGLTRFEEFQDSLGIAPNMLTRRLTALVEDGLLERRRYSERPPRHEYVLTERGRDFRPVLLAMMAWGNRHFAPEGASVQLVDARTGTPAEPVLVDRASGRPITGPDFVIAPGPAAGEATRRRLARRGSPDSAKDAS</sequence>
<dbReference type="InterPro" id="IPR036390">
    <property type="entry name" value="WH_DNA-bd_sf"/>
</dbReference>
<dbReference type="Gene3D" id="1.10.10.10">
    <property type="entry name" value="Winged helix-like DNA-binding domain superfamily/Winged helix DNA-binding domain"/>
    <property type="match status" value="1"/>
</dbReference>
<dbReference type="EMBL" id="SMSJ01000076">
    <property type="protein sequence ID" value="TDH59190.1"/>
    <property type="molecule type" value="Genomic_DNA"/>
</dbReference>
<keyword evidence="7" id="KW-1185">Reference proteome</keyword>
<organism evidence="6 7">
    <name type="scientific">Dankookia rubra</name>
    <dbReference type="NCBI Taxonomy" id="1442381"/>
    <lineage>
        <taxon>Bacteria</taxon>
        <taxon>Pseudomonadati</taxon>
        <taxon>Pseudomonadota</taxon>
        <taxon>Alphaproteobacteria</taxon>
        <taxon>Acetobacterales</taxon>
        <taxon>Roseomonadaceae</taxon>
        <taxon>Dankookia</taxon>
    </lineage>
</organism>
<keyword evidence="1" id="KW-0805">Transcription regulation</keyword>
<name>A0A4R5Q8B7_9PROT</name>
<evidence type="ECO:0000256" key="2">
    <source>
        <dbReference type="ARBA" id="ARBA00023125"/>
    </source>
</evidence>
<dbReference type="InterPro" id="IPR036388">
    <property type="entry name" value="WH-like_DNA-bd_sf"/>
</dbReference>
<evidence type="ECO:0000256" key="1">
    <source>
        <dbReference type="ARBA" id="ARBA00023015"/>
    </source>
</evidence>
<evidence type="ECO:0000313" key="7">
    <source>
        <dbReference type="Proteomes" id="UP000295096"/>
    </source>
</evidence>
<dbReference type="OrthoDB" id="9782219at2"/>
<protein>
    <submittedName>
        <fullName evidence="6">Transcriptional regulator</fullName>
    </submittedName>
</protein>
<reference evidence="6 7" key="1">
    <citation type="journal article" date="2016" name="J. Microbiol.">
        <title>Dankookia rubra gen. nov., sp. nov., an alphaproteobacterium isolated from sediment of a shallow stream.</title>
        <authorList>
            <person name="Kim W.H."/>
            <person name="Kim D.H."/>
            <person name="Kang K."/>
            <person name="Ahn T.Y."/>
        </authorList>
    </citation>
    <scope>NUCLEOTIDE SEQUENCE [LARGE SCALE GENOMIC DNA]</scope>
    <source>
        <strain evidence="6 7">JCM30602</strain>
    </source>
</reference>
<comment type="caution">
    <text evidence="6">The sequence shown here is derived from an EMBL/GenBank/DDBJ whole genome shotgun (WGS) entry which is preliminary data.</text>
</comment>
<dbReference type="AlphaFoldDB" id="A0A4R5Q8B7"/>
<feature type="domain" description="HTH hxlR-type" evidence="5">
    <location>
        <begin position="11"/>
        <end position="108"/>
    </location>
</feature>
<gene>
    <name evidence="6" type="ORF">E2C06_28605</name>
</gene>
<evidence type="ECO:0000313" key="6">
    <source>
        <dbReference type="EMBL" id="TDH59190.1"/>
    </source>
</evidence>
<accession>A0A4R5Q8B7</accession>
<dbReference type="GO" id="GO:0003677">
    <property type="term" value="F:DNA binding"/>
    <property type="evidence" value="ECO:0007669"/>
    <property type="project" value="UniProtKB-KW"/>
</dbReference>
<feature type="compositionally biased region" description="Basic and acidic residues" evidence="4">
    <location>
        <begin position="160"/>
        <end position="169"/>
    </location>
</feature>
<keyword evidence="2" id="KW-0238">DNA-binding</keyword>
<dbReference type="SUPFAM" id="SSF46785">
    <property type="entry name" value="Winged helix' DNA-binding domain"/>
    <property type="match status" value="1"/>
</dbReference>
<dbReference type="Pfam" id="PF01638">
    <property type="entry name" value="HxlR"/>
    <property type="match status" value="1"/>
</dbReference>
<dbReference type="PROSITE" id="PS51118">
    <property type="entry name" value="HTH_HXLR"/>
    <property type="match status" value="1"/>
</dbReference>
<dbReference type="RefSeq" id="WP_133291994.1">
    <property type="nucleotide sequence ID" value="NZ_SMSJ01000076.1"/>
</dbReference>
<evidence type="ECO:0000256" key="3">
    <source>
        <dbReference type="ARBA" id="ARBA00023163"/>
    </source>
</evidence>
<dbReference type="Proteomes" id="UP000295096">
    <property type="component" value="Unassembled WGS sequence"/>
</dbReference>
<keyword evidence="3" id="KW-0804">Transcription</keyword>
<dbReference type="PANTHER" id="PTHR33204">
    <property type="entry name" value="TRANSCRIPTIONAL REGULATOR, MARR FAMILY"/>
    <property type="match status" value="1"/>
</dbReference>
<proteinExistence type="predicted"/>
<dbReference type="InterPro" id="IPR002577">
    <property type="entry name" value="HTH_HxlR"/>
</dbReference>
<evidence type="ECO:0000259" key="5">
    <source>
        <dbReference type="PROSITE" id="PS51118"/>
    </source>
</evidence>